<keyword evidence="2" id="KW-1185">Reference proteome</keyword>
<organism evidence="1 2">
    <name type="scientific">Ensete ventricosum</name>
    <name type="common">Abyssinian banana</name>
    <name type="synonym">Musa ensete</name>
    <dbReference type="NCBI Taxonomy" id="4639"/>
    <lineage>
        <taxon>Eukaryota</taxon>
        <taxon>Viridiplantae</taxon>
        <taxon>Streptophyta</taxon>
        <taxon>Embryophyta</taxon>
        <taxon>Tracheophyta</taxon>
        <taxon>Spermatophyta</taxon>
        <taxon>Magnoliopsida</taxon>
        <taxon>Liliopsida</taxon>
        <taxon>Zingiberales</taxon>
        <taxon>Musaceae</taxon>
        <taxon>Ensete</taxon>
    </lineage>
</organism>
<dbReference type="EMBL" id="JAQQAF010000008">
    <property type="protein sequence ID" value="KAJ8465578.1"/>
    <property type="molecule type" value="Genomic_DNA"/>
</dbReference>
<dbReference type="Proteomes" id="UP001222027">
    <property type="component" value="Unassembled WGS sequence"/>
</dbReference>
<comment type="caution">
    <text evidence="1">The sequence shown here is derived from an EMBL/GenBank/DDBJ whole genome shotgun (WGS) entry which is preliminary data.</text>
</comment>
<protein>
    <submittedName>
        <fullName evidence="1">Uncharacterized protein</fullName>
    </submittedName>
</protein>
<sequence length="105" mass="11640">MGTGRGRERAGSLHSAHLQILSKGEGRRLQVWCSLCRLLVSFASDMERFRISFVAPFLFLELEWSDVPLLVMLLGSISLTGSASALGVPDLCCRDPLAIVEMLWF</sequence>
<proteinExistence type="predicted"/>
<evidence type="ECO:0000313" key="1">
    <source>
        <dbReference type="EMBL" id="KAJ8465578.1"/>
    </source>
</evidence>
<evidence type="ECO:0000313" key="2">
    <source>
        <dbReference type="Proteomes" id="UP001222027"/>
    </source>
</evidence>
<name>A0AAV8PXC8_ENSVE</name>
<reference evidence="1 2" key="1">
    <citation type="submission" date="2022-12" db="EMBL/GenBank/DDBJ databases">
        <title>Chromosome-scale assembly of the Ensete ventricosum genome.</title>
        <authorList>
            <person name="Dussert Y."/>
            <person name="Stocks J."/>
            <person name="Wendawek A."/>
            <person name="Woldeyes F."/>
            <person name="Nichols R.A."/>
            <person name="Borrell J.S."/>
        </authorList>
    </citation>
    <scope>NUCLEOTIDE SEQUENCE [LARGE SCALE GENOMIC DNA]</scope>
    <source>
        <strain evidence="2">cv. Maze</strain>
        <tissue evidence="1">Seeds</tissue>
    </source>
</reference>
<gene>
    <name evidence="1" type="ORF">OPV22_028130</name>
</gene>
<accession>A0AAV8PXC8</accession>
<dbReference type="AlphaFoldDB" id="A0AAV8PXC8"/>